<dbReference type="PROSITE" id="PS51257">
    <property type="entry name" value="PROKAR_LIPOPROTEIN"/>
    <property type="match status" value="1"/>
</dbReference>
<accession>G2I6D5</accession>
<protein>
    <recommendedName>
        <fullName evidence="1">Peptidase C51 domain-containing protein</fullName>
    </recommendedName>
</protein>
<dbReference type="STRING" id="634177.GLX_12700"/>
<sequence length="164" mass="17731">MGRLTWRQQVGEHAVWARMVAGGAVLSLAACAGGSGQGWHGALQCAPYARQVTHMQMQGDAASWWGQAQGRYPRAHAPRAGAVLVFRATGRLPDGHVSVVRVVRGPREVLVDQANWVPGRIGRNEPVMDVSAGNDWSRVKVWWSPIHGMGKTVYPAYGFILPAG</sequence>
<name>G2I6D5_KOMMN</name>
<dbReference type="InterPro" id="IPR038765">
    <property type="entry name" value="Papain-like_cys_pep_sf"/>
</dbReference>
<dbReference type="PATRIC" id="fig|634177.7.peg.1464"/>
<dbReference type="Pfam" id="PF05257">
    <property type="entry name" value="CHAP"/>
    <property type="match status" value="1"/>
</dbReference>
<dbReference type="InterPro" id="IPR007921">
    <property type="entry name" value="CHAP_dom"/>
</dbReference>
<organism evidence="2 3">
    <name type="scientific">Komagataeibacter medellinensis (strain NBRC 3288 / BCRC 11682 / LMG 1693 / Kondo 51)</name>
    <name type="common">Gluconacetobacter medellinensis</name>
    <dbReference type="NCBI Taxonomy" id="634177"/>
    <lineage>
        <taxon>Bacteria</taxon>
        <taxon>Pseudomonadati</taxon>
        <taxon>Pseudomonadota</taxon>
        <taxon>Alphaproteobacteria</taxon>
        <taxon>Acetobacterales</taxon>
        <taxon>Acetobacteraceae</taxon>
        <taxon>Komagataeibacter</taxon>
    </lineage>
</organism>
<evidence type="ECO:0000259" key="1">
    <source>
        <dbReference type="PROSITE" id="PS50911"/>
    </source>
</evidence>
<dbReference type="AlphaFoldDB" id="G2I6D5"/>
<dbReference type="eggNOG" id="COG3942">
    <property type="taxonomic scope" value="Bacteria"/>
</dbReference>
<gene>
    <name evidence="2" type="ordered locus">GLX_12700</name>
</gene>
<dbReference type="SUPFAM" id="SSF54001">
    <property type="entry name" value="Cysteine proteinases"/>
    <property type="match status" value="1"/>
</dbReference>
<dbReference type="Gene3D" id="3.90.1720.10">
    <property type="entry name" value="endopeptidase domain like (from Nostoc punctiforme)"/>
    <property type="match status" value="1"/>
</dbReference>
<dbReference type="EMBL" id="AP012159">
    <property type="protein sequence ID" value="BAK83682.1"/>
    <property type="molecule type" value="Genomic_DNA"/>
</dbReference>
<reference evidence="3" key="1">
    <citation type="journal article" date="2011" name="J. Bacteriol.">
        <title>Complete genome sequence of NBRC 3288, a unique cellulose-nonproducing strain of Gluconacetobacter xylinus isolated from vinegar.</title>
        <authorList>
            <person name="Ogino H."/>
            <person name="Azuma Y."/>
            <person name="Hosoyama A."/>
            <person name="Nakazawa H."/>
            <person name="Matsutani M."/>
            <person name="Hasegawa A."/>
            <person name="Otsuyama K."/>
            <person name="Matsushita K."/>
            <person name="Fujita N."/>
            <person name="Shirai M."/>
        </authorList>
    </citation>
    <scope>NUCLEOTIDE SEQUENCE [LARGE SCALE GENOMIC DNA]</scope>
    <source>
        <strain evidence="3">NBRC 3288 / BCRC 11682 / LMG 1693</strain>
    </source>
</reference>
<dbReference type="PROSITE" id="PS50911">
    <property type="entry name" value="CHAP"/>
    <property type="match status" value="1"/>
</dbReference>
<dbReference type="KEGG" id="gxy:GLX_12700"/>
<dbReference type="HOGENOM" id="CLU_104965_1_1_5"/>
<proteinExistence type="predicted"/>
<feature type="domain" description="Peptidase C51" evidence="1">
    <location>
        <begin position="20"/>
        <end position="140"/>
    </location>
</feature>
<evidence type="ECO:0000313" key="3">
    <source>
        <dbReference type="Proteomes" id="UP000009044"/>
    </source>
</evidence>
<dbReference type="Proteomes" id="UP000009044">
    <property type="component" value="Chromosome"/>
</dbReference>
<evidence type="ECO:0000313" key="2">
    <source>
        <dbReference type="EMBL" id="BAK83682.1"/>
    </source>
</evidence>